<dbReference type="EMBL" id="AVFL01000015">
    <property type="protein sequence ID" value="EWY38833.1"/>
    <property type="molecule type" value="Genomic_DNA"/>
</dbReference>
<keyword evidence="10" id="KW-0626">Porin</keyword>
<accession>W9H4Z2</accession>
<feature type="domain" description="Soluble ligand binding" evidence="18">
    <location>
        <begin position="706"/>
        <end position="750"/>
    </location>
</feature>
<evidence type="ECO:0000256" key="13">
    <source>
        <dbReference type="ARBA" id="ARBA00023237"/>
    </source>
</evidence>
<name>W9H4Z2_9PROT</name>
<proteinExistence type="inferred from homology"/>
<evidence type="ECO:0000259" key="16">
    <source>
        <dbReference type="Pfam" id="PF02563"/>
    </source>
</evidence>
<dbReference type="Pfam" id="PF06251">
    <property type="entry name" value="Caps_syn_GfcC_C"/>
    <property type="match status" value="1"/>
</dbReference>
<dbReference type="AlphaFoldDB" id="W9H4Z2"/>
<evidence type="ECO:0000256" key="5">
    <source>
        <dbReference type="ARBA" id="ARBA00022597"/>
    </source>
</evidence>
<keyword evidence="3" id="KW-0813">Transport</keyword>
<evidence type="ECO:0000256" key="1">
    <source>
        <dbReference type="ARBA" id="ARBA00004571"/>
    </source>
</evidence>
<feature type="domain" description="Soluble ligand binding" evidence="18">
    <location>
        <begin position="264"/>
        <end position="283"/>
    </location>
</feature>
<dbReference type="InterPro" id="IPR049712">
    <property type="entry name" value="Poly_export"/>
</dbReference>
<evidence type="ECO:0000259" key="18">
    <source>
        <dbReference type="Pfam" id="PF10531"/>
    </source>
</evidence>
<dbReference type="PANTHER" id="PTHR33619:SF3">
    <property type="entry name" value="POLYSACCHARIDE EXPORT PROTEIN GFCE-RELATED"/>
    <property type="match status" value="1"/>
</dbReference>
<dbReference type="GO" id="GO:0006811">
    <property type="term" value="P:monoatomic ion transport"/>
    <property type="evidence" value="ECO:0007669"/>
    <property type="project" value="UniProtKB-KW"/>
</dbReference>
<keyword evidence="4" id="KW-1134">Transmembrane beta strand</keyword>
<evidence type="ECO:0000313" key="21">
    <source>
        <dbReference type="Proteomes" id="UP000019486"/>
    </source>
</evidence>
<dbReference type="Pfam" id="PF02563">
    <property type="entry name" value="Poly_export"/>
    <property type="match status" value="1"/>
</dbReference>
<feature type="region of interest" description="Disordered" evidence="15">
    <location>
        <begin position="555"/>
        <end position="576"/>
    </location>
</feature>
<feature type="domain" description="Polysaccharide export protein N-terminal" evidence="16">
    <location>
        <begin position="101"/>
        <end position="173"/>
    </location>
</feature>
<keyword evidence="21" id="KW-1185">Reference proteome</keyword>
<feature type="domain" description="Capsule biosynthesis GfcC-like C-terminal" evidence="17">
    <location>
        <begin position="944"/>
        <end position="1007"/>
    </location>
</feature>
<sequence length="1040" mass="109795">MFTAARSFIVRFIPLALALVCLIGIADGAESYRAPAGDPVRSRKLPAPASASAPPGPVATDRPATAVEAAFSRRAATTLRLYGHELFDRGVKPVAPSFGTAQNDYVIGPGDELRITIHGSAHPSSRRYTVDTNGEVIVDDLRPLRAAGRTLADFRRQLETEVAFGISDHEAFVSLDGMRRMRVLVTGAVAEPGRHEVAGSATVLDALLAAGGVDRLGSLRTIRLIRGGVSSTIDFYALLQGVEGSDPELRDGDRIVVPPIGPTIAVAGQVKRPGIYELPPDTTPGGTQPMTVGEAVALAGGPILPSATRVVTFSIGADGIEEPLETTSDHMARDHGAGVASGDLLIVSAERDQRRGTVSIVGHVRQSGPRALDEADSLASLLGSVDLMPGPYLPFAALETTGPGGFARILTPVDLRAVLDLRRDRPLADDDTLIVLSLSDIGFLTSRPVIDLLRDGGSSREPLGCAGLEVLARRLSGDLDGPLVRGPLGRAAAELTPASLPCPKVFDDHPDLLAFALEHAVLLRGGVARPGLYPVVDGSEIATVSQAAGGGARKLAVTSNSQSGGPRGAGGTAGLRGGDIVDSVAPRFELTGHARHPGTRLLSDTPSLRAVLGDGGQALSGLYPLFGVIERYDRNRLAGRLIAFSPREVFQGSADRPLADGDVVRLFSFAEIRRSTARHPTPPSSRGTTVEPLAAGILALMAERAVEVRGAVREPGAYPVEGLVGLDQMITIAGGIGDLADRDGIEITSREPATEPGDMTNTRRMVSIDAANGRSAQVSAGDAIRVNPLFNDREPRAVTIDGEVRRPGNFDVTRGERLSSLLRRAGGLTEQAYPAGAVFARESARRQQAETFGATARNIDHDIAAVTAMPNPPPAAEIELARQMATAFRDARPIGRITIEADPAILALRPELDIVLEAGDHIHYPKRPLTVTVTVTGEVLAPASLQFTQWKNTDHYLDEAGGTTRYADASRAFVLKPDGSAQRLRLSYWNHEYVAVAPGSTIIVPRDPEPFRFFQFTQNIGGLLSQLAVSAAAVMVLSDR</sequence>
<dbReference type="Proteomes" id="UP000019486">
    <property type="component" value="Unassembled WGS sequence"/>
</dbReference>
<keyword evidence="12" id="KW-0564">Palmitate</keyword>
<evidence type="ECO:0000256" key="10">
    <source>
        <dbReference type="ARBA" id="ARBA00023114"/>
    </source>
</evidence>
<evidence type="ECO:0000313" key="20">
    <source>
        <dbReference type="EMBL" id="EWY38833.1"/>
    </source>
</evidence>
<evidence type="ECO:0000256" key="15">
    <source>
        <dbReference type="SAM" id="MobiDB-lite"/>
    </source>
</evidence>
<comment type="similarity">
    <text evidence="2">Belongs to the BexD/CtrA/VexA family.</text>
</comment>
<keyword evidence="5 20" id="KW-0762">Sugar transport</keyword>
<dbReference type="GO" id="GO:0015288">
    <property type="term" value="F:porin activity"/>
    <property type="evidence" value="ECO:0007669"/>
    <property type="project" value="UniProtKB-KW"/>
</dbReference>
<keyword evidence="13" id="KW-0998">Cell outer membrane</keyword>
<evidence type="ECO:0000256" key="4">
    <source>
        <dbReference type="ARBA" id="ARBA00022452"/>
    </source>
</evidence>
<evidence type="ECO:0000256" key="12">
    <source>
        <dbReference type="ARBA" id="ARBA00023139"/>
    </source>
</evidence>
<dbReference type="InterPro" id="IPR054765">
    <property type="entry name" value="SLBB_dom"/>
</dbReference>
<dbReference type="OrthoDB" id="9808948at2"/>
<keyword evidence="8" id="KW-0625">Polysaccharide transport</keyword>
<evidence type="ECO:0000256" key="9">
    <source>
        <dbReference type="ARBA" id="ARBA00023065"/>
    </source>
</evidence>
<keyword evidence="14" id="KW-0449">Lipoprotein</keyword>
<evidence type="ECO:0000256" key="11">
    <source>
        <dbReference type="ARBA" id="ARBA00023136"/>
    </source>
</evidence>
<dbReference type="PANTHER" id="PTHR33619">
    <property type="entry name" value="POLYSACCHARIDE EXPORT PROTEIN GFCE-RELATED"/>
    <property type="match status" value="1"/>
</dbReference>
<evidence type="ECO:0000256" key="7">
    <source>
        <dbReference type="ARBA" id="ARBA00022729"/>
    </source>
</evidence>
<dbReference type="Gene3D" id="3.10.560.10">
    <property type="entry name" value="Outer membrane lipoprotein wza domain like"/>
    <property type="match status" value="4"/>
</dbReference>
<dbReference type="InterPro" id="IPR019554">
    <property type="entry name" value="Soluble_ligand-bd"/>
</dbReference>
<dbReference type="GO" id="GO:0046930">
    <property type="term" value="C:pore complex"/>
    <property type="evidence" value="ECO:0007669"/>
    <property type="project" value="UniProtKB-KW"/>
</dbReference>
<dbReference type="Pfam" id="PF10531">
    <property type="entry name" value="SLBB"/>
    <property type="match status" value="3"/>
</dbReference>
<dbReference type="STRING" id="1385369.N825_10070"/>
<organism evidence="20 21">
    <name type="scientific">Skermanella stibiiresistens SB22</name>
    <dbReference type="NCBI Taxonomy" id="1385369"/>
    <lineage>
        <taxon>Bacteria</taxon>
        <taxon>Pseudomonadati</taxon>
        <taxon>Pseudomonadota</taxon>
        <taxon>Alphaproteobacteria</taxon>
        <taxon>Rhodospirillales</taxon>
        <taxon>Azospirillaceae</taxon>
        <taxon>Skermanella</taxon>
    </lineage>
</organism>
<keyword evidence="6" id="KW-0812">Transmembrane</keyword>
<evidence type="ECO:0000259" key="19">
    <source>
        <dbReference type="Pfam" id="PF22461"/>
    </source>
</evidence>
<feature type="domain" description="SLBB" evidence="19">
    <location>
        <begin position="182"/>
        <end position="257"/>
    </location>
</feature>
<gene>
    <name evidence="20" type="ORF">N825_10070</name>
</gene>
<dbReference type="PATRIC" id="fig|1385369.3.peg.4001"/>
<keyword evidence="9" id="KW-0406">Ion transport</keyword>
<feature type="compositionally biased region" description="Gly residues" evidence="15">
    <location>
        <begin position="565"/>
        <end position="576"/>
    </location>
</feature>
<protein>
    <submittedName>
        <fullName evidence="20">Sugar transporter</fullName>
    </submittedName>
</protein>
<evidence type="ECO:0000256" key="6">
    <source>
        <dbReference type="ARBA" id="ARBA00022692"/>
    </source>
</evidence>
<evidence type="ECO:0000256" key="14">
    <source>
        <dbReference type="ARBA" id="ARBA00023288"/>
    </source>
</evidence>
<dbReference type="GO" id="GO:0009279">
    <property type="term" value="C:cell outer membrane"/>
    <property type="evidence" value="ECO:0007669"/>
    <property type="project" value="UniProtKB-SubCell"/>
</dbReference>
<evidence type="ECO:0000259" key="17">
    <source>
        <dbReference type="Pfam" id="PF06251"/>
    </source>
</evidence>
<evidence type="ECO:0000256" key="2">
    <source>
        <dbReference type="ARBA" id="ARBA00009450"/>
    </source>
</evidence>
<reference evidence="20 21" key="1">
    <citation type="submission" date="2013-08" db="EMBL/GenBank/DDBJ databases">
        <title>The genome sequence of Skermanella stibiiresistens.</title>
        <authorList>
            <person name="Zhu W."/>
            <person name="Wang G."/>
        </authorList>
    </citation>
    <scope>NUCLEOTIDE SEQUENCE [LARGE SCALE GENOMIC DNA]</scope>
    <source>
        <strain evidence="20 21">SB22</strain>
    </source>
</reference>
<comment type="subcellular location">
    <subcellularLocation>
        <location evidence="1">Cell outer membrane</location>
        <topology evidence="1">Multi-pass membrane protein</topology>
    </subcellularLocation>
</comment>
<keyword evidence="11" id="KW-0472">Membrane</keyword>
<dbReference type="Pfam" id="PF22461">
    <property type="entry name" value="SLBB_2"/>
    <property type="match status" value="1"/>
</dbReference>
<dbReference type="GO" id="GO:0015159">
    <property type="term" value="F:polysaccharide transmembrane transporter activity"/>
    <property type="evidence" value="ECO:0007669"/>
    <property type="project" value="InterPro"/>
</dbReference>
<dbReference type="InterPro" id="IPR010425">
    <property type="entry name" value="Caps_synth_GfcC-like_C"/>
</dbReference>
<feature type="domain" description="Soluble ligand binding" evidence="18">
    <location>
        <begin position="798"/>
        <end position="837"/>
    </location>
</feature>
<feature type="region of interest" description="Disordered" evidence="15">
    <location>
        <begin position="34"/>
        <end position="62"/>
    </location>
</feature>
<comment type="caution">
    <text evidence="20">The sequence shown here is derived from an EMBL/GenBank/DDBJ whole genome shotgun (WGS) entry which is preliminary data.</text>
</comment>
<evidence type="ECO:0000256" key="3">
    <source>
        <dbReference type="ARBA" id="ARBA00022448"/>
    </source>
</evidence>
<keyword evidence="7" id="KW-0732">Signal</keyword>
<dbReference type="InterPro" id="IPR003715">
    <property type="entry name" value="Poly_export_N"/>
</dbReference>
<evidence type="ECO:0000256" key="8">
    <source>
        <dbReference type="ARBA" id="ARBA00023047"/>
    </source>
</evidence>